<evidence type="ECO:0000256" key="1">
    <source>
        <dbReference type="SAM" id="Coils"/>
    </source>
</evidence>
<dbReference type="Proteomes" id="UP000887300">
    <property type="component" value="Unassembled WGS sequence"/>
</dbReference>
<reference evidence="3" key="1">
    <citation type="journal article" date="2021" name="ISME J.">
        <title>Genomic evolution of the class Acidithiobacillia: deep-branching Proteobacteria living in extreme acidic conditions.</title>
        <authorList>
            <person name="Moya-Beltran A."/>
            <person name="Beard S."/>
            <person name="Rojas-Villalobos C."/>
            <person name="Issotta F."/>
            <person name="Gallardo Y."/>
            <person name="Ulloa R."/>
            <person name="Giaveno A."/>
            <person name="Degli Esposti M."/>
            <person name="Johnson D.B."/>
            <person name="Quatrini R."/>
        </authorList>
    </citation>
    <scope>NUCLEOTIDE SEQUENCE</scope>
    <source>
        <strain evidence="3">DSM 583</strain>
    </source>
</reference>
<dbReference type="Pfam" id="PF11740">
    <property type="entry name" value="KfrA_N"/>
    <property type="match status" value="1"/>
</dbReference>
<dbReference type="AlphaFoldDB" id="A0A8X8G6D7"/>
<sequence length="190" mass="20713">MATKDEIWAAAQALADAGERPTLAAVRKGVGGGSFTTISEAMAEWRAQQEQPKATIDPAPERIGNQAAELAASLWAQASALAHEKLQAERAALEAARQELEQERAEAAELADSLASDLDQSRTEIQALEARFTELTGTIEEQRQEIERRRQEATEARETAAELRGQVEALQRVISEWQPRKPSGAGRGEK</sequence>
<proteinExistence type="predicted"/>
<evidence type="ECO:0000259" key="2">
    <source>
        <dbReference type="Pfam" id="PF11740"/>
    </source>
</evidence>
<feature type="domain" description="KfrA N-terminal DNA-binding" evidence="2">
    <location>
        <begin position="3"/>
        <end position="116"/>
    </location>
</feature>
<dbReference type="RefSeq" id="WP_215886098.1">
    <property type="nucleotide sequence ID" value="NZ_JABBHS010000199.1"/>
</dbReference>
<dbReference type="InterPro" id="IPR021104">
    <property type="entry name" value="KfrA_DNA-bd_N"/>
</dbReference>
<dbReference type="EMBL" id="JABBHS010000199">
    <property type="protein sequence ID" value="MBU2722945.1"/>
    <property type="molecule type" value="Genomic_DNA"/>
</dbReference>
<organism evidence="3 4">
    <name type="scientific">Acidithiobacillus ferridurans</name>
    <dbReference type="NCBI Taxonomy" id="1232575"/>
    <lineage>
        <taxon>Bacteria</taxon>
        <taxon>Pseudomonadati</taxon>
        <taxon>Pseudomonadota</taxon>
        <taxon>Acidithiobacillia</taxon>
        <taxon>Acidithiobacillales</taxon>
        <taxon>Acidithiobacillaceae</taxon>
        <taxon>Acidithiobacillus</taxon>
    </lineage>
</organism>
<keyword evidence="1" id="KW-0175">Coiled coil</keyword>
<evidence type="ECO:0000313" key="3">
    <source>
        <dbReference type="EMBL" id="MBU2722945.1"/>
    </source>
</evidence>
<evidence type="ECO:0000313" key="4">
    <source>
        <dbReference type="Proteomes" id="UP000887300"/>
    </source>
</evidence>
<accession>A0A8X8G6D7</accession>
<feature type="coiled-coil region" evidence="1">
    <location>
        <begin position="83"/>
        <end position="173"/>
    </location>
</feature>
<name>A0A8X8G6D7_ACIFI</name>
<protein>
    <recommendedName>
        <fullName evidence="2">KfrA N-terminal DNA-binding domain-containing protein</fullName>
    </recommendedName>
</protein>
<gene>
    <name evidence="3" type="ORF">HF568_06915</name>
</gene>
<comment type="caution">
    <text evidence="3">The sequence shown here is derived from an EMBL/GenBank/DDBJ whole genome shotgun (WGS) entry which is preliminary data.</text>
</comment>